<dbReference type="Pfam" id="PF01352">
    <property type="entry name" value="KRAB"/>
    <property type="match status" value="1"/>
</dbReference>
<feature type="domain" description="C2H2-type" evidence="14">
    <location>
        <begin position="411"/>
        <end position="438"/>
    </location>
</feature>
<keyword evidence="8" id="KW-0805">Transcription regulation</keyword>
<name>A0A6P5P6L0_MUSCR</name>
<dbReference type="GO" id="GO:0010526">
    <property type="term" value="P:transposable element silencing"/>
    <property type="evidence" value="ECO:0007669"/>
    <property type="project" value="Ensembl"/>
</dbReference>
<dbReference type="FunFam" id="3.30.160.60:FF:000801">
    <property type="entry name" value="zinc finger protein 461 isoform X2"/>
    <property type="match status" value="1"/>
</dbReference>
<comment type="function">
    <text evidence="1">May be involved in transcriptional regulation.</text>
</comment>
<dbReference type="SMART" id="SM00349">
    <property type="entry name" value="KRAB"/>
    <property type="match status" value="1"/>
</dbReference>
<evidence type="ECO:0000256" key="3">
    <source>
        <dbReference type="ARBA" id="ARBA00006991"/>
    </source>
</evidence>
<dbReference type="FunFam" id="3.30.160.60:FF:000424">
    <property type="entry name" value="Zinc finger protein 140"/>
    <property type="match status" value="1"/>
</dbReference>
<dbReference type="CTD" id="139735"/>
<feature type="domain" description="C2H2-type" evidence="14">
    <location>
        <begin position="338"/>
        <end position="365"/>
    </location>
</feature>
<evidence type="ECO:0000313" key="16">
    <source>
        <dbReference type="Proteomes" id="UP000515126"/>
    </source>
</evidence>
<dbReference type="FunFam" id="3.30.160.60:FF:000384">
    <property type="entry name" value="Zinc finger protein 550"/>
    <property type="match status" value="2"/>
</dbReference>
<feature type="domain" description="C2H2-type" evidence="14">
    <location>
        <begin position="310"/>
        <end position="337"/>
    </location>
</feature>
<keyword evidence="5" id="KW-0677">Repeat</keyword>
<dbReference type="PROSITE" id="PS50157">
    <property type="entry name" value="ZINC_FINGER_C2H2_2"/>
    <property type="match status" value="9"/>
</dbReference>
<evidence type="ECO:0000256" key="4">
    <source>
        <dbReference type="ARBA" id="ARBA00022723"/>
    </source>
</evidence>
<dbReference type="InterPro" id="IPR036051">
    <property type="entry name" value="KRAB_dom_sf"/>
</dbReference>
<accession>A0A6P5P6L0</accession>
<organism evidence="16 17">
    <name type="scientific">Mus caroli</name>
    <name type="common">Ryukyu mouse</name>
    <name type="synonym">Ricefield mouse</name>
    <dbReference type="NCBI Taxonomy" id="10089"/>
    <lineage>
        <taxon>Eukaryota</taxon>
        <taxon>Metazoa</taxon>
        <taxon>Chordata</taxon>
        <taxon>Craniata</taxon>
        <taxon>Vertebrata</taxon>
        <taxon>Euteleostomi</taxon>
        <taxon>Mammalia</taxon>
        <taxon>Eutheria</taxon>
        <taxon>Euarchontoglires</taxon>
        <taxon>Glires</taxon>
        <taxon>Rodentia</taxon>
        <taxon>Myomorpha</taxon>
        <taxon>Muroidea</taxon>
        <taxon>Muridae</taxon>
        <taxon>Murinae</taxon>
        <taxon>Mus</taxon>
        <taxon>Mus</taxon>
    </lineage>
</organism>
<evidence type="ECO:0000256" key="12">
    <source>
        <dbReference type="PROSITE-ProRule" id="PRU00042"/>
    </source>
</evidence>
<evidence type="ECO:0000259" key="15">
    <source>
        <dbReference type="PROSITE" id="PS50805"/>
    </source>
</evidence>
<dbReference type="GO" id="GO:0008270">
    <property type="term" value="F:zinc ion binding"/>
    <property type="evidence" value="ECO:0007669"/>
    <property type="project" value="UniProtKB-KW"/>
</dbReference>
<dbReference type="Pfam" id="PF00096">
    <property type="entry name" value="zf-C2H2"/>
    <property type="match status" value="9"/>
</dbReference>
<evidence type="ECO:0000256" key="11">
    <source>
        <dbReference type="ARBA" id="ARBA00023242"/>
    </source>
</evidence>
<dbReference type="RefSeq" id="XP_021009774.1">
    <property type="nucleotide sequence ID" value="XM_021154115.2"/>
</dbReference>
<dbReference type="SUPFAM" id="SSF109640">
    <property type="entry name" value="KRAB domain (Kruppel-associated box)"/>
    <property type="match status" value="1"/>
</dbReference>
<feature type="domain" description="C2H2-type" evidence="14">
    <location>
        <begin position="225"/>
        <end position="252"/>
    </location>
</feature>
<evidence type="ECO:0000313" key="17">
    <source>
        <dbReference type="RefSeq" id="XP_021009774.1"/>
    </source>
</evidence>
<dbReference type="Proteomes" id="UP000515126">
    <property type="component" value="Chromosome X"/>
</dbReference>
<dbReference type="GeneID" id="110287535"/>
<dbReference type="PANTHER" id="PTHR24381:SF400">
    <property type="entry name" value="ZINC FINGER PROTEIN 487-RELATED"/>
    <property type="match status" value="1"/>
</dbReference>
<feature type="domain" description="C2H2-type" evidence="14">
    <location>
        <begin position="197"/>
        <end position="224"/>
    </location>
</feature>
<comment type="subcellular location">
    <subcellularLocation>
        <location evidence="2">Nucleus</location>
    </subcellularLocation>
</comment>
<keyword evidence="6 12" id="KW-0863">Zinc-finger</keyword>
<dbReference type="FunFam" id="3.30.160.60:FF:001401">
    <property type="entry name" value="zinc finger protein 527 isoform X1"/>
    <property type="match status" value="1"/>
</dbReference>
<gene>
    <name evidence="17" type="primary">Zfp92</name>
</gene>
<evidence type="ECO:0000256" key="13">
    <source>
        <dbReference type="SAM" id="MobiDB-lite"/>
    </source>
</evidence>
<keyword evidence="9" id="KW-0238">DNA-binding</keyword>
<dbReference type="GO" id="GO:0005634">
    <property type="term" value="C:nucleus"/>
    <property type="evidence" value="ECO:0007669"/>
    <property type="project" value="UniProtKB-SubCell"/>
</dbReference>
<comment type="similarity">
    <text evidence="3">Belongs to the krueppel C2H2-type zinc-finger protein family.</text>
</comment>
<dbReference type="GO" id="GO:0000977">
    <property type="term" value="F:RNA polymerase II transcription regulatory region sequence-specific DNA binding"/>
    <property type="evidence" value="ECO:0007669"/>
    <property type="project" value="TreeGrafter"/>
</dbReference>
<feature type="region of interest" description="Disordered" evidence="13">
    <location>
        <begin position="386"/>
        <end position="407"/>
    </location>
</feature>
<keyword evidence="4" id="KW-0479">Metal-binding</keyword>
<sequence>MAAILLRAKPKVTVSFEDVSVYFTKTEWKLLDLKQRNLYKQVMLENYSHLVSVGFAFSKPNLVSQLERGEKPWIRDDRMESAARSRAGNRIKTKTLTSKPKLFGRGLLRNTSGSSLQRRPHDFRPNPIVRYQHSRIADKRYLCQQCGKSFSRIFNLIKHRIIHSREKPYECSQCGKQFQRSLALLEHQRIHSGDKPYECGECGKTFTRSSNLVKHQVIHSSEMPFVCRVCGKVFRRSFALLQHARIHTGERPFECTKCGKAFSRSSNLIEHQQRIHSGQKPYICQECGKAFKGISQLIHHQLIHRGDRPFECHECGKAFRGLSGLSQHQRVHRGEKPYECSECGLAFDRRANLFKHQVVHGGLRLQHRTQGKGFQRKLLEHLRGLRGQGPQEAGEGSSAEPQPIDTNEKSQVCERCGQVFENKLLLCRHLRIHDDEDDKKQKPVISSTSVLEDKSLLSQHLEAQPTEESDSKSSVVFVYAEKPHSPSSP</sequence>
<evidence type="ECO:0000256" key="2">
    <source>
        <dbReference type="ARBA" id="ARBA00004123"/>
    </source>
</evidence>
<protein>
    <submittedName>
        <fullName evidence="17">Zinc finger protein 92 homolog</fullName>
    </submittedName>
</protein>
<feature type="domain" description="C2H2-type" evidence="14">
    <location>
        <begin position="253"/>
        <end position="281"/>
    </location>
</feature>
<dbReference type="Gene3D" id="3.30.160.60">
    <property type="entry name" value="Classic Zinc Finger"/>
    <property type="match status" value="9"/>
</dbReference>
<evidence type="ECO:0000259" key="14">
    <source>
        <dbReference type="PROSITE" id="PS50157"/>
    </source>
</evidence>
<evidence type="ECO:0000256" key="10">
    <source>
        <dbReference type="ARBA" id="ARBA00023163"/>
    </source>
</evidence>
<dbReference type="GO" id="GO:0019216">
    <property type="term" value="P:regulation of lipid metabolic process"/>
    <property type="evidence" value="ECO:0007669"/>
    <property type="project" value="Ensembl"/>
</dbReference>
<feature type="domain" description="C2H2-type" evidence="14">
    <location>
        <begin position="141"/>
        <end position="168"/>
    </location>
</feature>
<evidence type="ECO:0000256" key="5">
    <source>
        <dbReference type="ARBA" id="ARBA00022737"/>
    </source>
</evidence>
<keyword evidence="16" id="KW-1185">Reference proteome</keyword>
<feature type="domain" description="C2H2-type" evidence="14">
    <location>
        <begin position="282"/>
        <end position="309"/>
    </location>
</feature>
<reference evidence="17" key="1">
    <citation type="submission" date="2025-08" db="UniProtKB">
        <authorList>
            <consortium name="RefSeq"/>
        </authorList>
    </citation>
    <scope>IDENTIFICATION</scope>
</reference>
<dbReference type="FunFam" id="3.30.160.60:FF:001671">
    <property type="entry name" value="Zinc finger protein 94"/>
    <property type="match status" value="1"/>
</dbReference>
<dbReference type="CDD" id="cd07765">
    <property type="entry name" value="KRAB_A-box"/>
    <property type="match status" value="1"/>
</dbReference>
<feature type="region of interest" description="Disordered" evidence="13">
    <location>
        <begin position="436"/>
        <end position="489"/>
    </location>
</feature>
<dbReference type="PROSITE" id="PS00028">
    <property type="entry name" value="ZINC_FINGER_C2H2_1"/>
    <property type="match status" value="9"/>
</dbReference>
<evidence type="ECO:0000256" key="1">
    <source>
        <dbReference type="ARBA" id="ARBA00003767"/>
    </source>
</evidence>
<keyword evidence="11" id="KW-0539">Nucleus</keyword>
<keyword evidence="10" id="KW-0804">Transcription</keyword>
<dbReference type="PROSITE" id="PS50805">
    <property type="entry name" value="KRAB"/>
    <property type="match status" value="1"/>
</dbReference>
<dbReference type="Gene3D" id="6.10.140.140">
    <property type="match status" value="1"/>
</dbReference>
<evidence type="ECO:0000256" key="7">
    <source>
        <dbReference type="ARBA" id="ARBA00022833"/>
    </source>
</evidence>
<dbReference type="InterPro" id="IPR013087">
    <property type="entry name" value="Znf_C2H2_type"/>
</dbReference>
<dbReference type="InterPro" id="IPR036236">
    <property type="entry name" value="Znf_C2H2_sf"/>
</dbReference>
<dbReference type="AlphaFoldDB" id="A0A6P5P6L0"/>
<evidence type="ECO:0000256" key="6">
    <source>
        <dbReference type="ARBA" id="ARBA00022771"/>
    </source>
</evidence>
<feature type="domain" description="C2H2-type" evidence="14">
    <location>
        <begin position="169"/>
        <end position="196"/>
    </location>
</feature>
<dbReference type="GO" id="GO:0001227">
    <property type="term" value="F:DNA-binding transcription repressor activity, RNA polymerase II-specific"/>
    <property type="evidence" value="ECO:0007669"/>
    <property type="project" value="Ensembl"/>
</dbReference>
<dbReference type="GO" id="GO:0010906">
    <property type="term" value="P:regulation of glucose metabolic process"/>
    <property type="evidence" value="ECO:0007669"/>
    <property type="project" value="Ensembl"/>
</dbReference>
<dbReference type="PANTHER" id="PTHR24381">
    <property type="entry name" value="ZINC FINGER PROTEIN"/>
    <property type="match status" value="1"/>
</dbReference>
<dbReference type="SMART" id="SM00355">
    <property type="entry name" value="ZnF_C2H2"/>
    <property type="match status" value="9"/>
</dbReference>
<dbReference type="FunFam" id="3.30.160.60:FF:000047">
    <property type="entry name" value="zinc finger protein OZF"/>
    <property type="match status" value="1"/>
</dbReference>
<feature type="domain" description="KRAB" evidence="15">
    <location>
        <begin position="14"/>
        <end position="85"/>
    </location>
</feature>
<keyword evidence="7" id="KW-0862">Zinc</keyword>
<dbReference type="SUPFAM" id="SSF57667">
    <property type="entry name" value="beta-beta-alpha zinc fingers"/>
    <property type="match status" value="6"/>
</dbReference>
<evidence type="ECO:0000256" key="8">
    <source>
        <dbReference type="ARBA" id="ARBA00023015"/>
    </source>
</evidence>
<proteinExistence type="inferred from homology"/>
<evidence type="ECO:0000256" key="9">
    <source>
        <dbReference type="ARBA" id="ARBA00023125"/>
    </source>
</evidence>
<dbReference type="KEGG" id="mcal:110287535"/>
<dbReference type="InterPro" id="IPR001909">
    <property type="entry name" value="KRAB"/>
</dbReference>
<dbReference type="FunFam" id="3.30.160.60:FF:001111">
    <property type="entry name" value="Zinc finger protein 92 homolog"/>
    <property type="match status" value="1"/>
</dbReference>